<feature type="compositionally biased region" description="Basic and acidic residues" evidence="1">
    <location>
        <begin position="270"/>
        <end position="283"/>
    </location>
</feature>
<name>A0AAD2K2D1_9AGAR</name>
<organism evidence="2 3">
    <name type="scientific">Mycena citricolor</name>
    <dbReference type="NCBI Taxonomy" id="2018698"/>
    <lineage>
        <taxon>Eukaryota</taxon>
        <taxon>Fungi</taxon>
        <taxon>Dikarya</taxon>
        <taxon>Basidiomycota</taxon>
        <taxon>Agaricomycotina</taxon>
        <taxon>Agaricomycetes</taxon>
        <taxon>Agaricomycetidae</taxon>
        <taxon>Agaricales</taxon>
        <taxon>Marasmiineae</taxon>
        <taxon>Mycenaceae</taxon>
        <taxon>Mycena</taxon>
    </lineage>
</organism>
<proteinExistence type="predicted"/>
<sequence>MSTSSHSAQRLFRIGLLTLRLRRHHSCRRLEGPGRTLVHALPHLHRARQHQRIQLPARQELSDAPLVYTRLIELQFRADWMTLRGSNSQYHRGQSAVVSGSTLAAANLGPTLPSESLLNVARRWPSDSNGIELMFDVRNSQTVAVEIEALGAPLEFNNIFTGRTAAQTNKLCSLFDPYIGRDTGYVQVVPLLGTLPPLLGVPAASSPLEGWHFLPEDGSNPPYYQSQKFEGLHDWQFHMLPTHRTTNRRTGSALSAQVSHGTLRARHRHDAAGERAPCRDGHPRLRPSHGFVDQAIPELPLRGCGHERLACGCTHLDIERGCEDLRVGRIYGHAAHVGPLPAVGDLCRWDGADAALLRYAQHDERDLEPRQLRAVVREHDGSVQAVTVGHQLRPTSHVPQPVSLSVLYAPATYTSIGLLFHTRTFIAFSCAVATLLIPFLKIFVSGLLTTETFSGDSPVQVQVATDFYKDSLFPLTLDQSPEATSLPRIILVLSQIKRYQLPLPKRRTAASTIGHLEECVPVLLPVTDATATGFTLQRNAEFLNASRVANSNKLTPHTDMVGLPVMSPGWFGMFAQTRCVLRAQRRMSRCCTSATGAILSVDPSSARDRRPMDRFPHDNNVFLLAAVLRSAFDLNPSPAFDVFMQILTLHNSSAPLAELLNPGVLPRIVDDLSATYWAMYALTNLIVPMPQNATPAVGVRTASHVRLVQAPLPTPVLEALCLLS</sequence>
<comment type="caution">
    <text evidence="2">The sequence shown here is derived from an EMBL/GenBank/DDBJ whole genome shotgun (WGS) entry which is preliminary data.</text>
</comment>
<dbReference type="Pfam" id="PF18951">
    <property type="entry name" value="DUF5695"/>
    <property type="match status" value="1"/>
</dbReference>
<gene>
    <name evidence="2" type="ORF">MYCIT1_LOCUS22629</name>
</gene>
<evidence type="ECO:0000256" key="1">
    <source>
        <dbReference type="SAM" id="MobiDB-lite"/>
    </source>
</evidence>
<dbReference type="AlphaFoldDB" id="A0AAD2K2D1"/>
<evidence type="ECO:0000313" key="2">
    <source>
        <dbReference type="EMBL" id="CAK5275080.1"/>
    </source>
</evidence>
<reference evidence="2" key="1">
    <citation type="submission" date="2023-11" db="EMBL/GenBank/DDBJ databases">
        <authorList>
            <person name="De Vega J J."/>
            <person name="De Vega J J."/>
        </authorList>
    </citation>
    <scope>NUCLEOTIDE SEQUENCE</scope>
</reference>
<accession>A0AAD2K2D1</accession>
<dbReference type="Proteomes" id="UP001295794">
    <property type="component" value="Unassembled WGS sequence"/>
</dbReference>
<dbReference type="EMBL" id="CAVNYO010000405">
    <property type="protein sequence ID" value="CAK5275080.1"/>
    <property type="molecule type" value="Genomic_DNA"/>
</dbReference>
<dbReference type="InterPro" id="IPR043750">
    <property type="entry name" value="DUF5695"/>
</dbReference>
<keyword evidence="3" id="KW-1185">Reference proteome</keyword>
<evidence type="ECO:0000313" key="3">
    <source>
        <dbReference type="Proteomes" id="UP001295794"/>
    </source>
</evidence>
<protein>
    <submittedName>
        <fullName evidence="2">Uncharacterized protein</fullName>
    </submittedName>
</protein>
<feature type="region of interest" description="Disordered" evidence="1">
    <location>
        <begin position="260"/>
        <end position="284"/>
    </location>
</feature>